<evidence type="ECO:0000313" key="16">
    <source>
        <dbReference type="Proteomes" id="UP001240157"/>
    </source>
</evidence>
<organism evidence="10 15">
    <name type="scientific">Staphylococcus chromogenes</name>
    <name type="common">Staphylococcus hyicus subsp. chromogenes</name>
    <dbReference type="NCBI Taxonomy" id="46126"/>
    <lineage>
        <taxon>Bacteria</taxon>
        <taxon>Bacillati</taxon>
        <taxon>Bacillota</taxon>
        <taxon>Bacilli</taxon>
        <taxon>Bacillales</taxon>
        <taxon>Staphylococcaceae</taxon>
        <taxon>Staphylococcus</taxon>
    </lineage>
</organism>
<sequence>MTVMRTITFMLSIFIVGMVELVVAGILSLMSTDLQISEAWIGQLVTIYAFTFAITGPILVKLTERFSPKPVLLITIIAFILGNFMIAIAPNFTMIVIGRIISSAAAALIVVKILAITVILAKPQHRGRMLGLVYTGFSGANVFGVPIGTLIGDWIGWRYTFGMIIFVAIIAGILLSIYLPKQLQTNYETTQDYRMKIRHKSEVIKLLSITFIFLTANSVAYIYINPLILSGHHTIQFVSLALLIIGVAGVFGTSIGGFFTDILSFKKWLLISGTLFTIMMLILNQLWTYSILLLIALFVWHLIQWSTNPAVQSGLIEQVEGDNSQIMSWNMSALNAGIGFGALLGGLIVAHMNLYATIYVAMGIGILGLLVIFSLKKPQPKNH</sequence>
<evidence type="ECO:0000313" key="9">
    <source>
        <dbReference type="EMBL" id="MDQ7175881.1"/>
    </source>
</evidence>
<dbReference type="EMBL" id="PZBZ01000048">
    <property type="protein sequence ID" value="PTG12598.1"/>
    <property type="molecule type" value="Genomic_DNA"/>
</dbReference>
<comment type="subcellular location">
    <subcellularLocation>
        <location evidence="1">Cell membrane</location>
        <topology evidence="1">Multi-pass membrane protein</topology>
    </subcellularLocation>
</comment>
<feature type="transmembrane region" description="Helical" evidence="7">
    <location>
        <begin position="132"/>
        <end position="151"/>
    </location>
</feature>
<dbReference type="CDD" id="cd17324">
    <property type="entry name" value="MFS_NepI_like"/>
    <property type="match status" value="1"/>
</dbReference>
<feature type="transmembrane region" description="Helical" evidence="7">
    <location>
        <begin position="356"/>
        <end position="375"/>
    </location>
</feature>
<keyword evidence="13" id="KW-1185">Reference proteome</keyword>
<dbReference type="EMBL" id="JAVGJF010000047">
    <property type="protein sequence ID" value="MDQ7175881.1"/>
    <property type="molecule type" value="Genomic_DNA"/>
</dbReference>
<evidence type="ECO:0000256" key="1">
    <source>
        <dbReference type="ARBA" id="ARBA00004651"/>
    </source>
</evidence>
<evidence type="ECO:0000256" key="5">
    <source>
        <dbReference type="ARBA" id="ARBA00022989"/>
    </source>
</evidence>
<dbReference type="EMBL" id="PZAO01000010">
    <property type="protein sequence ID" value="PTG69835.1"/>
    <property type="molecule type" value="Genomic_DNA"/>
</dbReference>
<feature type="transmembrane region" description="Helical" evidence="7">
    <location>
        <begin position="236"/>
        <end position="259"/>
    </location>
</feature>
<proteinExistence type="predicted"/>
<dbReference type="GO" id="GO:0022857">
    <property type="term" value="F:transmembrane transporter activity"/>
    <property type="evidence" value="ECO:0007669"/>
    <property type="project" value="InterPro"/>
</dbReference>
<dbReference type="Proteomes" id="UP001240157">
    <property type="component" value="Unassembled WGS sequence"/>
</dbReference>
<evidence type="ECO:0000313" key="13">
    <source>
        <dbReference type="Proteomes" id="UP000242008"/>
    </source>
</evidence>
<reference evidence="9 16" key="3">
    <citation type="submission" date="2023-08" db="EMBL/GenBank/DDBJ databases">
        <title>Whole genome sequencing of Staphylococcus chromogenes NNSch 2386.</title>
        <authorList>
            <person name="Kropotov V.S."/>
            <person name="Boriskina E.V."/>
            <person name="Gordinskaya N.A."/>
            <person name="Shkurkina I.S."/>
            <person name="Kryazhev D.V."/>
            <person name="Alekseeva A.E."/>
            <person name="Makhova M.A."/>
        </authorList>
    </citation>
    <scope>NUCLEOTIDE SEQUENCE [LARGE SCALE GENOMIC DNA]</scope>
    <source>
        <strain evidence="9 16">NNSch 2386</strain>
    </source>
</reference>
<dbReference type="InterPro" id="IPR020846">
    <property type="entry name" value="MFS_dom"/>
</dbReference>
<feature type="transmembrane region" description="Helical" evidence="7">
    <location>
        <begin position="7"/>
        <end position="27"/>
    </location>
</feature>
<gene>
    <name evidence="11" type="ORF">BU638_04315</name>
    <name evidence="10" type="ORF">BU653_08850</name>
    <name evidence="12" type="ORF">BU676_05520</name>
    <name evidence="9" type="ORF">RCF65_07770</name>
</gene>
<feature type="transmembrane region" description="Helical" evidence="7">
    <location>
        <begin position="203"/>
        <end position="224"/>
    </location>
</feature>
<dbReference type="Proteomes" id="UP000242144">
    <property type="component" value="Unassembled WGS sequence"/>
</dbReference>
<comment type="caution">
    <text evidence="10">The sequence shown here is derived from an EMBL/GenBank/DDBJ whole genome shotgun (WGS) entry which is preliminary data.</text>
</comment>
<evidence type="ECO:0000313" key="14">
    <source>
        <dbReference type="Proteomes" id="UP000242144"/>
    </source>
</evidence>
<evidence type="ECO:0000259" key="8">
    <source>
        <dbReference type="PROSITE" id="PS50850"/>
    </source>
</evidence>
<evidence type="ECO:0000256" key="4">
    <source>
        <dbReference type="ARBA" id="ARBA00022692"/>
    </source>
</evidence>
<dbReference type="Pfam" id="PF07690">
    <property type="entry name" value="MFS_1"/>
    <property type="match status" value="2"/>
</dbReference>
<evidence type="ECO:0000256" key="2">
    <source>
        <dbReference type="ARBA" id="ARBA00022448"/>
    </source>
</evidence>
<feature type="transmembrane region" description="Helical" evidence="7">
    <location>
        <begin position="71"/>
        <end position="90"/>
    </location>
</feature>
<reference evidence="13 14" key="1">
    <citation type="journal article" date="2016" name="Front. Microbiol.">
        <title>Comprehensive Phylogenetic Analysis of Bovine Non-aureus Staphylococci Species Based on Whole-Genome Sequencing.</title>
        <authorList>
            <person name="Naushad S."/>
            <person name="Barkema H.W."/>
            <person name="Luby C."/>
            <person name="Condas L.A."/>
            <person name="Nobrega D.B."/>
            <person name="Carson D.A."/>
            <person name="De Buck J."/>
        </authorList>
    </citation>
    <scope>NUCLEOTIDE SEQUENCE [LARGE SCALE GENOMIC DNA]</scope>
    <source>
        <strain evidence="11 14">SNUC 105</strain>
        <strain evidence="12 13">SNUC 1363</strain>
        <strain evidence="10 15">SNUC 505</strain>
    </source>
</reference>
<feature type="domain" description="Major facilitator superfamily (MFS) profile" evidence="8">
    <location>
        <begin position="5"/>
        <end position="380"/>
    </location>
</feature>
<dbReference type="Gene3D" id="1.20.1250.20">
    <property type="entry name" value="MFS general substrate transporter like domains"/>
    <property type="match status" value="2"/>
</dbReference>
<dbReference type="GO" id="GO:0005886">
    <property type="term" value="C:plasma membrane"/>
    <property type="evidence" value="ECO:0007669"/>
    <property type="project" value="UniProtKB-SubCell"/>
</dbReference>
<reference evidence="10" key="2">
    <citation type="submission" date="2018-03" db="EMBL/GenBank/DDBJ databases">
        <authorList>
            <person name="Naushad S."/>
        </authorList>
    </citation>
    <scope>NUCLEOTIDE SEQUENCE</scope>
    <source>
        <strain evidence="11">SNUC 105</strain>
        <strain evidence="12">SNUC 1363</strain>
        <strain evidence="10">SNUC 505</strain>
    </source>
</reference>
<dbReference type="Proteomes" id="UP000242008">
    <property type="component" value="Unassembled WGS sequence"/>
</dbReference>
<dbReference type="EMBL" id="PZCM01000003">
    <property type="protein sequence ID" value="PTG28323.1"/>
    <property type="molecule type" value="Genomic_DNA"/>
</dbReference>
<feature type="transmembrane region" description="Helical" evidence="7">
    <location>
        <begin position="332"/>
        <end position="350"/>
    </location>
</feature>
<evidence type="ECO:0000313" key="11">
    <source>
        <dbReference type="EMBL" id="PTG28323.1"/>
    </source>
</evidence>
<dbReference type="PROSITE" id="PS50850">
    <property type="entry name" value="MFS"/>
    <property type="match status" value="1"/>
</dbReference>
<keyword evidence="6 7" id="KW-0472">Membrane</keyword>
<protein>
    <submittedName>
        <fullName evidence="10">MFS transporter</fullName>
    </submittedName>
</protein>
<evidence type="ECO:0000256" key="3">
    <source>
        <dbReference type="ARBA" id="ARBA00022475"/>
    </source>
</evidence>
<dbReference type="Proteomes" id="UP000242704">
    <property type="component" value="Unassembled WGS sequence"/>
</dbReference>
<evidence type="ECO:0000256" key="6">
    <source>
        <dbReference type="ARBA" id="ARBA00023136"/>
    </source>
</evidence>
<keyword evidence="5 7" id="KW-1133">Transmembrane helix</keyword>
<name>A0AAE5SY98_STACR</name>
<dbReference type="InterPro" id="IPR050189">
    <property type="entry name" value="MFS_Efflux_Transporters"/>
</dbReference>
<evidence type="ECO:0000313" key="12">
    <source>
        <dbReference type="EMBL" id="PTG69835.1"/>
    </source>
</evidence>
<evidence type="ECO:0000256" key="7">
    <source>
        <dbReference type="SAM" id="Phobius"/>
    </source>
</evidence>
<dbReference type="SUPFAM" id="SSF103473">
    <property type="entry name" value="MFS general substrate transporter"/>
    <property type="match status" value="1"/>
</dbReference>
<keyword evidence="4 7" id="KW-0812">Transmembrane</keyword>
<dbReference type="InterPro" id="IPR011701">
    <property type="entry name" value="MFS"/>
</dbReference>
<keyword evidence="3" id="KW-1003">Cell membrane</keyword>
<evidence type="ECO:0000313" key="15">
    <source>
        <dbReference type="Proteomes" id="UP000242704"/>
    </source>
</evidence>
<dbReference type="AlphaFoldDB" id="A0AAE5SY98"/>
<evidence type="ECO:0000313" key="10">
    <source>
        <dbReference type="EMBL" id="PTG12598.1"/>
    </source>
</evidence>
<dbReference type="InterPro" id="IPR036259">
    <property type="entry name" value="MFS_trans_sf"/>
</dbReference>
<keyword evidence="2" id="KW-0813">Transport</keyword>
<feature type="transmembrane region" description="Helical" evidence="7">
    <location>
        <begin position="39"/>
        <end position="59"/>
    </location>
</feature>
<dbReference type="RefSeq" id="WP_037574714.1">
    <property type="nucleotide sequence ID" value="NZ_BMDK01000002.1"/>
</dbReference>
<dbReference type="PANTHER" id="PTHR43124:SF8">
    <property type="entry name" value="INNER MEMBRANE TRANSPORT PROTEIN YDHP"/>
    <property type="match status" value="1"/>
</dbReference>
<feature type="transmembrane region" description="Helical" evidence="7">
    <location>
        <begin position="157"/>
        <end position="179"/>
    </location>
</feature>
<dbReference type="PANTHER" id="PTHR43124">
    <property type="entry name" value="PURINE EFFLUX PUMP PBUE"/>
    <property type="match status" value="1"/>
</dbReference>
<feature type="transmembrane region" description="Helical" evidence="7">
    <location>
        <begin position="96"/>
        <end position="120"/>
    </location>
</feature>
<accession>A0AAE5SY98</accession>